<proteinExistence type="predicted"/>
<comment type="caution">
    <text evidence="1">The sequence shown here is derived from an EMBL/GenBank/DDBJ whole genome shotgun (WGS) entry which is preliminary data.</text>
</comment>
<dbReference type="EMBL" id="LAZR01000230">
    <property type="protein sequence ID" value="KKN80479.1"/>
    <property type="molecule type" value="Genomic_DNA"/>
</dbReference>
<sequence>MKSKAANLFHFTKSLDILKSILENGIQPKYCLEDFKWQNWDTHKYLAFPISCFCDIPLSRINEHTDFYGSYGIGLSKEWGYRNHLEPVIYTHENSDIKKLVTFMLGMNYNSLTEKGEAEYERLIFKFLSLIKPIKGRMVISNKEYEKEFYHENEWRYVANHRFMMYQEHFNESRHIANELLIEHTLKFTTKDIKYLFVKDDSDIPNLIEFINDSLSQNCNDDLKILSSRILSLDTLKYDL</sequence>
<protein>
    <submittedName>
        <fullName evidence="1">Uncharacterized protein</fullName>
    </submittedName>
</protein>
<dbReference type="InterPro" id="IPR021223">
    <property type="entry name" value="AbiGi"/>
</dbReference>
<dbReference type="AlphaFoldDB" id="A0A0F9TMJ2"/>
<evidence type="ECO:0000313" key="1">
    <source>
        <dbReference type="EMBL" id="KKN80479.1"/>
    </source>
</evidence>
<organism evidence="1">
    <name type="scientific">marine sediment metagenome</name>
    <dbReference type="NCBI Taxonomy" id="412755"/>
    <lineage>
        <taxon>unclassified sequences</taxon>
        <taxon>metagenomes</taxon>
        <taxon>ecological metagenomes</taxon>
    </lineage>
</organism>
<gene>
    <name evidence="1" type="ORF">LCGC14_0329240</name>
</gene>
<accession>A0A0F9TMJ2</accession>
<dbReference type="Pfam" id="PF10899">
    <property type="entry name" value="AbiGi"/>
    <property type="match status" value="1"/>
</dbReference>
<reference evidence="1" key="1">
    <citation type="journal article" date="2015" name="Nature">
        <title>Complex archaea that bridge the gap between prokaryotes and eukaryotes.</title>
        <authorList>
            <person name="Spang A."/>
            <person name="Saw J.H."/>
            <person name="Jorgensen S.L."/>
            <person name="Zaremba-Niedzwiedzka K."/>
            <person name="Martijn J."/>
            <person name="Lind A.E."/>
            <person name="van Eijk R."/>
            <person name="Schleper C."/>
            <person name="Guy L."/>
            <person name="Ettema T.J."/>
        </authorList>
    </citation>
    <scope>NUCLEOTIDE SEQUENCE</scope>
</reference>
<name>A0A0F9TMJ2_9ZZZZ</name>